<keyword evidence="1" id="KW-0479">Metal-binding</keyword>
<sequence>MRGVIHHIEINVANLEKSRQFWLPFLTALDYDLYQEWSAGFSMKLGDTYLVFVQTEDNYLSPSFHRKHNGLNHLAFHVASRQELDYWRNWIHELNLKELYPQQYPYAGGQDYQALYFEDPDRLKIELVYQEV</sequence>
<dbReference type="InterPro" id="IPR004360">
    <property type="entry name" value="Glyas_Fos-R_dOase_dom"/>
</dbReference>
<dbReference type="InterPro" id="IPR029068">
    <property type="entry name" value="Glyas_Bleomycin-R_OHBP_Dase"/>
</dbReference>
<evidence type="ECO:0000313" key="4">
    <source>
        <dbReference type="Proteomes" id="UP000192288"/>
    </source>
</evidence>
<dbReference type="GO" id="GO:0046872">
    <property type="term" value="F:metal ion binding"/>
    <property type="evidence" value="ECO:0007669"/>
    <property type="project" value="UniProtKB-KW"/>
</dbReference>
<dbReference type="PANTHER" id="PTHR36113:SF6">
    <property type="entry name" value="FOSFOMYCIN RESISTANCE PROTEIN FOSX"/>
    <property type="match status" value="1"/>
</dbReference>
<dbReference type="PANTHER" id="PTHR36113">
    <property type="entry name" value="LYASE, PUTATIVE-RELATED-RELATED"/>
    <property type="match status" value="1"/>
</dbReference>
<feature type="domain" description="VOC" evidence="2">
    <location>
        <begin position="4"/>
        <end position="130"/>
    </location>
</feature>
<dbReference type="InterPro" id="IPR037523">
    <property type="entry name" value="VOC_core"/>
</dbReference>
<evidence type="ECO:0000259" key="2">
    <source>
        <dbReference type="PROSITE" id="PS51819"/>
    </source>
</evidence>
<dbReference type="Gene3D" id="3.10.180.10">
    <property type="entry name" value="2,3-Dihydroxybiphenyl 1,2-Dioxygenase, domain 1"/>
    <property type="match status" value="1"/>
</dbReference>
<gene>
    <name evidence="3" type="ORF">BMR96_05685</name>
</gene>
<dbReference type="InterPro" id="IPR051332">
    <property type="entry name" value="Fosfomycin_Res_Enzymes"/>
</dbReference>
<proteinExistence type="predicted"/>
<organism evidence="3 4">
    <name type="scientific">Leuconostoc pseudomesenteroides</name>
    <dbReference type="NCBI Taxonomy" id="33968"/>
    <lineage>
        <taxon>Bacteria</taxon>
        <taxon>Bacillati</taxon>
        <taxon>Bacillota</taxon>
        <taxon>Bacilli</taxon>
        <taxon>Lactobacillales</taxon>
        <taxon>Lactobacillaceae</taxon>
        <taxon>Leuconostoc</taxon>
    </lineage>
</organism>
<dbReference type="Proteomes" id="UP000192288">
    <property type="component" value="Unassembled WGS sequence"/>
</dbReference>
<dbReference type="EMBL" id="MPLS01000016">
    <property type="protein sequence ID" value="ORI97730.1"/>
    <property type="molecule type" value="Genomic_DNA"/>
</dbReference>
<dbReference type="AlphaFoldDB" id="A0A1X0VDF3"/>
<dbReference type="RefSeq" id="WP_004910959.1">
    <property type="nucleotide sequence ID" value="NZ_MPLS01000016.1"/>
</dbReference>
<dbReference type="SUPFAM" id="SSF54593">
    <property type="entry name" value="Glyoxalase/Bleomycin resistance protein/Dihydroxybiphenyl dioxygenase"/>
    <property type="match status" value="1"/>
</dbReference>
<evidence type="ECO:0000256" key="1">
    <source>
        <dbReference type="ARBA" id="ARBA00022723"/>
    </source>
</evidence>
<comment type="caution">
    <text evidence="3">The sequence shown here is derived from an EMBL/GenBank/DDBJ whole genome shotgun (WGS) entry which is preliminary data.</text>
</comment>
<protein>
    <recommendedName>
        <fullName evidence="2">VOC domain-containing protein</fullName>
    </recommendedName>
</protein>
<dbReference type="STRING" id="33968.BMS77_06040"/>
<dbReference type="eggNOG" id="COG0346">
    <property type="taxonomic scope" value="Bacteria"/>
</dbReference>
<evidence type="ECO:0000313" key="3">
    <source>
        <dbReference type="EMBL" id="ORI97730.1"/>
    </source>
</evidence>
<accession>A0A1X0VDF3</accession>
<dbReference type="Pfam" id="PF00903">
    <property type="entry name" value="Glyoxalase"/>
    <property type="match status" value="1"/>
</dbReference>
<dbReference type="PROSITE" id="PS51819">
    <property type="entry name" value="VOC"/>
    <property type="match status" value="1"/>
</dbReference>
<name>A0A1X0VDF3_LEUPS</name>
<reference evidence="3 4" key="1">
    <citation type="journal article" date="2017" name="Front. Microbiol.">
        <title>Genomic Characterization of Dairy Associated Leuconostoc Species and Diversity of Leuconostocs in Undefined Mixed Mesophilic Starter Cultures.</title>
        <authorList>
            <person name="Frantzen C.A."/>
            <person name="Kot W."/>
            <person name="Pedersen T.B."/>
            <person name="Ardo Y.M."/>
            <person name="Broadbent J.R."/>
            <person name="Neve H."/>
            <person name="Hansen L.H."/>
            <person name="Dal Bello F."/>
            <person name="Ostlie H.M."/>
            <person name="Kleppen H.P."/>
            <person name="Vogensen F.K."/>
            <person name="Holo H."/>
        </authorList>
    </citation>
    <scope>NUCLEOTIDE SEQUENCE [LARGE SCALE GENOMIC DNA]</scope>
    <source>
        <strain evidence="3 4">LMGCF08</strain>
    </source>
</reference>